<keyword evidence="1" id="KW-0812">Transmembrane</keyword>
<gene>
    <name evidence="2" type="ORF">scyTo_0003982</name>
</gene>
<dbReference type="AlphaFoldDB" id="A0A401NII1"/>
<accession>A0A401NII1</accession>
<evidence type="ECO:0000256" key="1">
    <source>
        <dbReference type="SAM" id="Phobius"/>
    </source>
</evidence>
<dbReference type="Proteomes" id="UP000288216">
    <property type="component" value="Unassembled WGS sequence"/>
</dbReference>
<sequence>MDKYKGKKAWISKFIFGCNEADQRARPCLARGTGRPPCAPRCPDGTAAATVIPAHPVAALVAATALRAAVQAVQVEAAAAAVVVATKIIEHLIIILIIIIIFVILLYYLFLIVVIIHIIFINIQ</sequence>
<feature type="transmembrane region" description="Helical" evidence="1">
    <location>
        <begin position="92"/>
        <end position="121"/>
    </location>
</feature>
<keyword evidence="1" id="KW-0472">Membrane</keyword>
<organism evidence="2 3">
    <name type="scientific">Scyliorhinus torazame</name>
    <name type="common">Cloudy catshark</name>
    <name type="synonym">Catulus torazame</name>
    <dbReference type="NCBI Taxonomy" id="75743"/>
    <lineage>
        <taxon>Eukaryota</taxon>
        <taxon>Metazoa</taxon>
        <taxon>Chordata</taxon>
        <taxon>Craniata</taxon>
        <taxon>Vertebrata</taxon>
        <taxon>Chondrichthyes</taxon>
        <taxon>Elasmobranchii</taxon>
        <taxon>Galeomorphii</taxon>
        <taxon>Galeoidea</taxon>
        <taxon>Carcharhiniformes</taxon>
        <taxon>Scyliorhinidae</taxon>
        <taxon>Scyliorhinus</taxon>
    </lineage>
</organism>
<keyword evidence="1" id="KW-1133">Transmembrane helix</keyword>
<keyword evidence="3" id="KW-1185">Reference proteome</keyword>
<evidence type="ECO:0000313" key="2">
    <source>
        <dbReference type="EMBL" id="GCB60691.1"/>
    </source>
</evidence>
<evidence type="ECO:0000313" key="3">
    <source>
        <dbReference type="Proteomes" id="UP000288216"/>
    </source>
</evidence>
<name>A0A401NII1_SCYTO</name>
<reference evidence="2 3" key="1">
    <citation type="journal article" date="2018" name="Nat. Ecol. Evol.">
        <title>Shark genomes provide insights into elasmobranch evolution and the origin of vertebrates.</title>
        <authorList>
            <person name="Hara Y"/>
            <person name="Yamaguchi K"/>
            <person name="Onimaru K"/>
            <person name="Kadota M"/>
            <person name="Koyanagi M"/>
            <person name="Keeley SD"/>
            <person name="Tatsumi K"/>
            <person name="Tanaka K"/>
            <person name="Motone F"/>
            <person name="Kageyama Y"/>
            <person name="Nozu R"/>
            <person name="Adachi N"/>
            <person name="Nishimura O"/>
            <person name="Nakagawa R"/>
            <person name="Tanegashima C"/>
            <person name="Kiyatake I"/>
            <person name="Matsumoto R"/>
            <person name="Murakumo K"/>
            <person name="Nishida K"/>
            <person name="Terakita A"/>
            <person name="Kuratani S"/>
            <person name="Sato K"/>
            <person name="Hyodo S Kuraku.S."/>
        </authorList>
    </citation>
    <scope>NUCLEOTIDE SEQUENCE [LARGE SCALE GENOMIC DNA]</scope>
</reference>
<proteinExistence type="predicted"/>
<protein>
    <submittedName>
        <fullName evidence="2">Uncharacterized protein</fullName>
    </submittedName>
</protein>
<comment type="caution">
    <text evidence="2">The sequence shown here is derived from an EMBL/GenBank/DDBJ whole genome shotgun (WGS) entry which is preliminary data.</text>
</comment>
<dbReference type="EMBL" id="BFAA01001136">
    <property type="protein sequence ID" value="GCB60691.1"/>
    <property type="molecule type" value="Genomic_DNA"/>
</dbReference>